<dbReference type="EMBL" id="CM037162">
    <property type="protein sequence ID" value="KAH7862292.1"/>
    <property type="molecule type" value="Genomic_DNA"/>
</dbReference>
<reference evidence="1 2" key="1">
    <citation type="journal article" date="2021" name="Hortic Res">
        <title>High-quality reference genome and annotation aids understanding of berry development for evergreen blueberry (Vaccinium darrowii).</title>
        <authorList>
            <person name="Yu J."/>
            <person name="Hulse-Kemp A.M."/>
            <person name="Babiker E."/>
            <person name="Staton M."/>
        </authorList>
    </citation>
    <scope>NUCLEOTIDE SEQUENCE [LARGE SCALE GENOMIC DNA]</scope>
    <source>
        <strain evidence="2">cv. NJ 8807/NJ 8810</strain>
        <tissue evidence="1">Young leaf</tissue>
    </source>
</reference>
<sequence>MATKPGDDASEPLKYQTWNLKVSIHCEGCKKKVKKILQNIEGVYTTVIDSQQQKVTVTGNVNADTLIKKLVKTGKHAELWPENVEKKKKKSGKKKNNPKQDNPENNGKVGDDDNDDEQKDLEDENENPADNSDDEEEKGGEIEAAAPGTGGGGGGKKKKMKKKKSKTGKENGGDGLASTGSTPMLSGDLDPLFGSMNLGPPSQQMYPYPPTYYPYPSYGLSYNTVHPSTTTLYYDPPANGYNTVNPSTTTLYYDPPANVYSQSQVDPPSGPIHAFGNGYDGADDGYDDESGCSIM</sequence>
<name>A0ACB7ZA32_9ERIC</name>
<gene>
    <name evidence="1" type="ORF">Vadar_002583</name>
</gene>
<evidence type="ECO:0000313" key="1">
    <source>
        <dbReference type="EMBL" id="KAH7862292.1"/>
    </source>
</evidence>
<dbReference type="Proteomes" id="UP000828048">
    <property type="component" value="Chromosome 12"/>
</dbReference>
<comment type="caution">
    <text evidence="1">The sequence shown here is derived from an EMBL/GenBank/DDBJ whole genome shotgun (WGS) entry which is preliminary data.</text>
</comment>
<keyword evidence="2" id="KW-1185">Reference proteome</keyword>
<protein>
    <submittedName>
        <fullName evidence="1">Uncharacterized protein</fullName>
    </submittedName>
</protein>
<organism evidence="1 2">
    <name type="scientific">Vaccinium darrowii</name>
    <dbReference type="NCBI Taxonomy" id="229202"/>
    <lineage>
        <taxon>Eukaryota</taxon>
        <taxon>Viridiplantae</taxon>
        <taxon>Streptophyta</taxon>
        <taxon>Embryophyta</taxon>
        <taxon>Tracheophyta</taxon>
        <taxon>Spermatophyta</taxon>
        <taxon>Magnoliopsida</taxon>
        <taxon>eudicotyledons</taxon>
        <taxon>Gunneridae</taxon>
        <taxon>Pentapetalae</taxon>
        <taxon>asterids</taxon>
        <taxon>Ericales</taxon>
        <taxon>Ericaceae</taxon>
        <taxon>Vaccinioideae</taxon>
        <taxon>Vaccinieae</taxon>
        <taxon>Vaccinium</taxon>
    </lineage>
</organism>
<proteinExistence type="predicted"/>
<accession>A0ACB7ZA32</accession>
<evidence type="ECO:0000313" key="2">
    <source>
        <dbReference type="Proteomes" id="UP000828048"/>
    </source>
</evidence>